<feature type="binding site" evidence="10">
    <location>
        <position position="215"/>
    </location>
    <ligand>
        <name>NADP(+)</name>
        <dbReference type="ChEBI" id="CHEBI:58349"/>
    </ligand>
</feature>
<evidence type="ECO:0000256" key="2">
    <source>
        <dbReference type="ARBA" id="ARBA00008312"/>
    </source>
</evidence>
<evidence type="ECO:0000256" key="9">
    <source>
        <dbReference type="PIRSR" id="PIRSR000362-1"/>
    </source>
</evidence>
<dbReference type="InterPro" id="IPR023753">
    <property type="entry name" value="FAD/NAD-binding_dom"/>
</dbReference>
<name>A0A6N4V6K5_9MYCO</name>
<dbReference type="GO" id="GO:0004324">
    <property type="term" value="F:ferredoxin-NADP+ reductase activity"/>
    <property type="evidence" value="ECO:0007669"/>
    <property type="project" value="UniProtKB-EC"/>
</dbReference>
<comment type="cofactor">
    <cofactor evidence="1 9">
        <name>FAD</name>
        <dbReference type="ChEBI" id="CHEBI:57692"/>
    </cofactor>
</comment>
<proteinExistence type="inferred from homology"/>
<keyword evidence="6 10" id="KW-0521">NADP</keyword>
<dbReference type="Gene3D" id="3.50.50.60">
    <property type="entry name" value="FAD/NAD(P)-binding domain"/>
    <property type="match status" value="1"/>
</dbReference>
<keyword evidence="5 9" id="KW-0274">FAD</keyword>
<dbReference type="AlphaFoldDB" id="A0A6N4V6K5"/>
<dbReference type="Pfam" id="PF07992">
    <property type="entry name" value="Pyr_redox_2"/>
    <property type="match status" value="1"/>
</dbReference>
<evidence type="ECO:0000256" key="3">
    <source>
        <dbReference type="ARBA" id="ARBA00013223"/>
    </source>
</evidence>
<dbReference type="SUPFAM" id="SSF51971">
    <property type="entry name" value="Nucleotide-binding domain"/>
    <property type="match status" value="2"/>
</dbReference>
<evidence type="ECO:0000259" key="11">
    <source>
        <dbReference type="Pfam" id="PF07992"/>
    </source>
</evidence>
<protein>
    <recommendedName>
        <fullName evidence="3">ferredoxin--NADP(+) reductase</fullName>
        <ecNumber evidence="3">1.18.1.2</ecNumber>
    </recommendedName>
</protein>
<sequence>MPSLRPYHVAIVGSGPSGYFAAASLLRFGSAPESERDVRVDMLEMLPTPWGLVRSGVAPDHPKIKSISAQFDKTSADPRFRFFGNVKVGEHVQPSELAERYDGVIYAVGAQSDRLLGIPGEDLPGSVAAVDFVGWYNAHPHFGEITPDLSSGRAVVVGNGNVALDVARILVSDPDMLAATDIADHALDSLHDRGVEEVLVVGRRGPLQAPFTTMELRELDQMDALGDVDVVVDPADLADITEEDLEAAGKTVRNNVKVLRGYAERGPRGAKRRIVFRFRTSPIEIKAGDGPEPRVASIVLGRNELISGADGRVTAKDTGEREEVPAQLVVRAVGYRGLPTPGLPFDERSGTIPHEDGRVQGSRNEYVVGWIKRGPSGVIGSNKKDSQDTVDTLVADLRAGQPVERPDDHAEQLERWLLQRQPKLVTDDHWQLIDAHERSAGEPTGRPRVKLTSLAELLRIGHG</sequence>
<keyword evidence="13" id="KW-1185">Reference proteome</keyword>
<dbReference type="PRINTS" id="PR00419">
    <property type="entry name" value="ADXRDTASE"/>
</dbReference>
<dbReference type="InterPro" id="IPR036188">
    <property type="entry name" value="FAD/NAD-bd_sf"/>
</dbReference>
<evidence type="ECO:0000256" key="6">
    <source>
        <dbReference type="ARBA" id="ARBA00022857"/>
    </source>
</evidence>
<comment type="similarity">
    <text evidence="2">Belongs to the ferredoxin--NADP reductase type 1 family.</text>
</comment>
<feature type="domain" description="FAD/NAD(P)-binding" evidence="11">
    <location>
        <begin position="7"/>
        <end position="171"/>
    </location>
</feature>
<feature type="binding site" evidence="9">
    <location>
        <position position="44"/>
    </location>
    <ligand>
        <name>FAD</name>
        <dbReference type="ChEBI" id="CHEBI:57692"/>
    </ligand>
</feature>
<dbReference type="PIRSF" id="PIRSF000362">
    <property type="entry name" value="FNR"/>
    <property type="match status" value="1"/>
</dbReference>
<evidence type="ECO:0000256" key="10">
    <source>
        <dbReference type="PIRSR" id="PIRSR000362-2"/>
    </source>
</evidence>
<dbReference type="KEGG" id="mpof:MPOR_22320"/>
<evidence type="ECO:0000256" key="1">
    <source>
        <dbReference type="ARBA" id="ARBA00001974"/>
    </source>
</evidence>
<dbReference type="PANTHER" id="PTHR48467:SF1">
    <property type="entry name" value="GLUTAMATE SYNTHASE 1 [NADH], CHLOROPLASTIC-LIKE"/>
    <property type="match status" value="1"/>
</dbReference>
<comment type="catalytic activity">
    <reaction evidence="8">
        <text>2 reduced [2Fe-2S]-[ferredoxin] + NADP(+) + H(+) = 2 oxidized [2Fe-2S]-[ferredoxin] + NADPH</text>
        <dbReference type="Rhea" id="RHEA:20125"/>
        <dbReference type="Rhea" id="RHEA-COMP:10000"/>
        <dbReference type="Rhea" id="RHEA-COMP:10001"/>
        <dbReference type="ChEBI" id="CHEBI:15378"/>
        <dbReference type="ChEBI" id="CHEBI:33737"/>
        <dbReference type="ChEBI" id="CHEBI:33738"/>
        <dbReference type="ChEBI" id="CHEBI:57783"/>
        <dbReference type="ChEBI" id="CHEBI:58349"/>
        <dbReference type="EC" id="1.18.1.2"/>
    </reaction>
</comment>
<feature type="binding site" evidence="9">
    <location>
        <begin position="377"/>
        <end position="379"/>
    </location>
    <ligand>
        <name>FAD</name>
        <dbReference type="ChEBI" id="CHEBI:57692"/>
    </ligand>
</feature>
<evidence type="ECO:0000313" key="13">
    <source>
        <dbReference type="Proteomes" id="UP000466785"/>
    </source>
</evidence>
<feature type="binding site" evidence="10">
    <location>
        <position position="377"/>
    </location>
    <ligand>
        <name>NADP(+)</name>
        <dbReference type="ChEBI" id="CHEBI:58349"/>
    </ligand>
</feature>
<accession>A0A6N4V6K5</accession>
<feature type="binding site" evidence="9">
    <location>
        <position position="52"/>
    </location>
    <ligand>
        <name>FAD</name>
        <dbReference type="ChEBI" id="CHEBI:57692"/>
    </ligand>
</feature>
<keyword evidence="4" id="KW-0285">Flavoprotein</keyword>
<dbReference type="InterPro" id="IPR055275">
    <property type="entry name" value="Ferredox_Rdtase"/>
</dbReference>
<dbReference type="Proteomes" id="UP000466785">
    <property type="component" value="Chromosome"/>
</dbReference>
<dbReference type="PANTHER" id="PTHR48467">
    <property type="entry name" value="GLUTAMATE SYNTHASE 1 [NADH], CHLOROPLASTIC-LIKE"/>
    <property type="match status" value="1"/>
</dbReference>
<reference evidence="12 13" key="1">
    <citation type="journal article" date="2019" name="Emerg. Microbes Infect.">
        <title>Comprehensive subspecies identification of 175 nontuberculous mycobacteria species based on 7547 genomic profiles.</title>
        <authorList>
            <person name="Matsumoto Y."/>
            <person name="Kinjo T."/>
            <person name="Motooka D."/>
            <person name="Nabeya D."/>
            <person name="Jung N."/>
            <person name="Uechi K."/>
            <person name="Horii T."/>
            <person name="Iida T."/>
            <person name="Fujita J."/>
            <person name="Nakamura S."/>
        </authorList>
    </citation>
    <scope>NUCLEOTIDE SEQUENCE [LARGE SCALE GENOMIC DNA]</scope>
    <source>
        <strain evidence="12 13">JCM 12603</strain>
    </source>
</reference>
<feature type="binding site" evidence="9">
    <location>
        <position position="370"/>
    </location>
    <ligand>
        <name>FAD</name>
        <dbReference type="ChEBI" id="CHEBI:57692"/>
    </ligand>
</feature>
<feature type="binding site" evidence="10">
    <location>
        <begin position="203"/>
        <end position="204"/>
    </location>
    <ligand>
        <name>NADP(+)</name>
        <dbReference type="ChEBI" id="CHEBI:58349"/>
    </ligand>
</feature>
<evidence type="ECO:0000256" key="7">
    <source>
        <dbReference type="ARBA" id="ARBA00023002"/>
    </source>
</evidence>
<organism evidence="12 13">
    <name type="scientific">Mycolicibacterium poriferae</name>
    <dbReference type="NCBI Taxonomy" id="39694"/>
    <lineage>
        <taxon>Bacteria</taxon>
        <taxon>Bacillati</taxon>
        <taxon>Actinomycetota</taxon>
        <taxon>Actinomycetes</taxon>
        <taxon>Mycobacteriales</taxon>
        <taxon>Mycobacteriaceae</taxon>
        <taxon>Mycolicibacterium</taxon>
    </lineage>
</organism>
<dbReference type="EC" id="1.18.1.2" evidence="3"/>
<feature type="binding site" evidence="9">
    <location>
        <position position="17"/>
    </location>
    <ligand>
        <name>FAD</name>
        <dbReference type="ChEBI" id="CHEBI:57692"/>
    </ligand>
</feature>
<evidence type="ECO:0000256" key="4">
    <source>
        <dbReference type="ARBA" id="ARBA00022630"/>
    </source>
</evidence>
<keyword evidence="7" id="KW-0560">Oxidoreductase</keyword>
<dbReference type="Gene3D" id="3.40.50.720">
    <property type="entry name" value="NAD(P)-binding Rossmann-like Domain"/>
    <property type="match status" value="1"/>
</dbReference>
<evidence type="ECO:0000313" key="12">
    <source>
        <dbReference type="EMBL" id="BBX51206.1"/>
    </source>
</evidence>
<evidence type="ECO:0000256" key="5">
    <source>
        <dbReference type="ARBA" id="ARBA00022827"/>
    </source>
</evidence>
<dbReference type="EMBL" id="AP022570">
    <property type="protein sequence ID" value="BBX51206.1"/>
    <property type="molecule type" value="Genomic_DNA"/>
</dbReference>
<dbReference type="InterPro" id="IPR021163">
    <property type="entry name" value="Ferredox_Rdtase_adrenod"/>
</dbReference>
<feature type="binding site" evidence="9">
    <location>
        <position position="88"/>
    </location>
    <ligand>
        <name>FAD</name>
        <dbReference type="ChEBI" id="CHEBI:57692"/>
    </ligand>
</feature>
<evidence type="ECO:0000256" key="8">
    <source>
        <dbReference type="ARBA" id="ARBA00047776"/>
    </source>
</evidence>
<gene>
    <name evidence="12" type="primary">fprA</name>
    <name evidence="12" type="ORF">MPOR_22320</name>
</gene>
<dbReference type="RefSeq" id="WP_163673722.1">
    <property type="nucleotide sequence ID" value="NZ_AP022570.1"/>
</dbReference>
<feature type="binding site" evidence="10">
    <location>
        <begin position="159"/>
        <end position="162"/>
    </location>
    <ligand>
        <name>NADP(+)</name>
        <dbReference type="ChEBI" id="CHEBI:58349"/>
    </ligand>
</feature>